<dbReference type="PROSITE" id="PS00447">
    <property type="entry name" value="DNA_POLYMERASE_A"/>
    <property type="match status" value="1"/>
</dbReference>
<comment type="catalytic activity">
    <reaction evidence="14 16">
        <text>DNA(n) + a 2'-deoxyribonucleoside 5'-triphosphate = DNA(n+1) + diphosphate</text>
        <dbReference type="Rhea" id="RHEA:22508"/>
        <dbReference type="Rhea" id="RHEA-COMP:17339"/>
        <dbReference type="Rhea" id="RHEA-COMP:17340"/>
        <dbReference type="ChEBI" id="CHEBI:33019"/>
        <dbReference type="ChEBI" id="CHEBI:61560"/>
        <dbReference type="ChEBI" id="CHEBI:173112"/>
        <dbReference type="EC" id="2.7.7.7"/>
    </reaction>
</comment>
<keyword evidence="6 16" id="KW-0235">DNA replication</keyword>
<evidence type="ECO:0000256" key="7">
    <source>
        <dbReference type="ARBA" id="ARBA00022722"/>
    </source>
</evidence>
<comment type="similarity">
    <text evidence="1 16">Belongs to the DNA polymerase type-A family.</text>
</comment>
<dbReference type="InterPro" id="IPR002298">
    <property type="entry name" value="DNA_polymerase_A"/>
</dbReference>
<keyword evidence="4 16" id="KW-0808">Transferase</keyword>
<evidence type="ECO:0000256" key="13">
    <source>
        <dbReference type="ARBA" id="ARBA00023204"/>
    </source>
</evidence>
<evidence type="ECO:0000313" key="19">
    <source>
        <dbReference type="EMBL" id="MCC2231046.1"/>
    </source>
</evidence>
<feature type="domain" description="5'-3' exonuclease" evidence="17">
    <location>
        <begin position="3"/>
        <end position="264"/>
    </location>
</feature>
<dbReference type="SUPFAM" id="SSF53098">
    <property type="entry name" value="Ribonuclease H-like"/>
    <property type="match status" value="1"/>
</dbReference>
<keyword evidence="5 16" id="KW-0548">Nucleotidyltransferase</keyword>
<dbReference type="FunFam" id="1.20.1060.10:FF:000001">
    <property type="entry name" value="DNA polymerase I"/>
    <property type="match status" value="1"/>
</dbReference>
<dbReference type="SMART" id="SM00482">
    <property type="entry name" value="POLAc"/>
    <property type="match status" value="1"/>
</dbReference>
<evidence type="ECO:0000256" key="10">
    <source>
        <dbReference type="ARBA" id="ARBA00022839"/>
    </source>
</evidence>
<comment type="function">
    <text evidence="16">In addition to polymerase activity, this DNA polymerase exhibits 5'-3' exonuclease activity.</text>
</comment>
<evidence type="ECO:0000256" key="12">
    <source>
        <dbReference type="ARBA" id="ARBA00023125"/>
    </source>
</evidence>
<accession>A0AAE3EBP9</accession>
<comment type="subunit">
    <text evidence="16">Single-chain monomer with multiple functions.</text>
</comment>
<gene>
    <name evidence="16 19" type="primary">polA</name>
    <name evidence="19" type="ORF">LKD81_08555</name>
</gene>
<organism evidence="19 20">
    <name type="scientific">Hominifimenecus microfluidus</name>
    <dbReference type="NCBI Taxonomy" id="2885348"/>
    <lineage>
        <taxon>Bacteria</taxon>
        <taxon>Bacillati</taxon>
        <taxon>Bacillota</taxon>
        <taxon>Clostridia</taxon>
        <taxon>Lachnospirales</taxon>
        <taxon>Lachnospiraceae</taxon>
        <taxon>Hominifimenecus</taxon>
    </lineage>
</organism>
<dbReference type="InterPro" id="IPR020045">
    <property type="entry name" value="DNA_polI_H3TH"/>
</dbReference>
<dbReference type="CDD" id="cd08637">
    <property type="entry name" value="DNA_pol_A_pol_I_C"/>
    <property type="match status" value="1"/>
</dbReference>
<dbReference type="InterPro" id="IPR043502">
    <property type="entry name" value="DNA/RNA_pol_sf"/>
</dbReference>
<name>A0AAE3EBP9_9FIRM</name>
<evidence type="ECO:0000256" key="8">
    <source>
        <dbReference type="ARBA" id="ARBA00022763"/>
    </source>
</evidence>
<evidence type="ECO:0000256" key="4">
    <source>
        <dbReference type="ARBA" id="ARBA00022679"/>
    </source>
</evidence>
<dbReference type="GO" id="GO:0008409">
    <property type="term" value="F:5'-3' exonuclease activity"/>
    <property type="evidence" value="ECO:0007669"/>
    <property type="project" value="UniProtKB-UniRule"/>
</dbReference>
<dbReference type="PANTHER" id="PTHR10133">
    <property type="entry name" value="DNA POLYMERASE I"/>
    <property type="match status" value="1"/>
</dbReference>
<evidence type="ECO:0000256" key="3">
    <source>
        <dbReference type="ARBA" id="ARBA00020311"/>
    </source>
</evidence>
<dbReference type="PANTHER" id="PTHR10133:SF27">
    <property type="entry name" value="DNA POLYMERASE NU"/>
    <property type="match status" value="1"/>
</dbReference>
<evidence type="ECO:0000256" key="11">
    <source>
        <dbReference type="ARBA" id="ARBA00022932"/>
    </source>
</evidence>
<evidence type="ECO:0000256" key="1">
    <source>
        <dbReference type="ARBA" id="ARBA00007705"/>
    </source>
</evidence>
<dbReference type="RefSeq" id="WP_308453581.1">
    <property type="nucleotide sequence ID" value="NZ_JAJEQR010000021.1"/>
</dbReference>
<dbReference type="SUPFAM" id="SSF88723">
    <property type="entry name" value="PIN domain-like"/>
    <property type="match status" value="1"/>
</dbReference>
<dbReference type="InterPro" id="IPR036397">
    <property type="entry name" value="RNaseH_sf"/>
</dbReference>
<proteinExistence type="inferred from homology"/>
<protein>
    <recommendedName>
        <fullName evidence="3 15">DNA polymerase I</fullName>
        <ecNumber evidence="2 15">2.7.7.7</ecNumber>
    </recommendedName>
</protein>
<dbReference type="InterPro" id="IPR012337">
    <property type="entry name" value="RNaseH-like_sf"/>
</dbReference>
<sequence length="881" mass="98876">MSEKLVLIDGHSILNRAFYGVPELTNSSGLHTNAVYGFLNILFKILEEEQPQYLAVAFDVKAPTFRHKMYDAYKGTRKPMPQELHEQVPLIKDVLTACGVPILEKPGYEADDILGTLARRGEAAGMEVTLVSGDRDLLQIATDHICIRIPKTRGGVTVTENYRKEDVIEAYGVTPTEFIDVKALMGDTSDNIPGVPSIGEKTATALISSYKSIENAYAHIDEVKPPRAQKALREHYDLAQMSKKLAAICTEAPVEMDFEAARLGNLYTKEAYEVMNRLELKSFLKRFDLSAMEQQAEEKKEITLTVIDGLSEAEGFFRSAGEQPLIAVQTVADGGQLLGLAMAVDEDTVSYLACAGFLTEAYLKEKLEELAEKTQIAALDVKEILKLLDVKESEHYFDAGVAAYLLNPLKNSYTYDDLARDFIGESVPARAELLGKSRVEDVREKEPENWQRYVMNLAHVPFTVRGKLEEQLKATGMWNLFTKIEMPLIFSLHRMEQAGIRVEKEALAEYGRELAVKVTAMEQEIYALAGREFNINSPKQLGEILFDELHLPGAKKTKTGYSTSADVLEKLKPVHPIVEKVLEYRTYAKLKSTYADGLAGYISEDGRIHGTFNQTITATGRISSTEPNLQNIPVRMELGRAIRRVFVPEEGCVFVDADYSQIELRILAHMSGDKQLIEAYREEQDIHRITASQVFHVPLDEVTPQLRRNAKAVNFGIVYGISAFGLSEDLSITRKEAGEYIQKYFETYPGVKTFLDRLVAEGKEQGYVTTVYGRRRPIPELKSNNFMQRSFGERVAMNSPIQGTAADVMKIAMIRVDRALRTEGLRSRIILQVHDELLLEVPGEEKDQVMELLEREMTHAADFAVPLEVDVNCGDNWYTAH</sequence>
<dbReference type="InterPro" id="IPR002421">
    <property type="entry name" value="5-3_exonuclease"/>
</dbReference>
<dbReference type="InterPro" id="IPR020046">
    <property type="entry name" value="5-3_exonucl_a-hlix_arch_N"/>
</dbReference>
<dbReference type="Gene3D" id="3.30.420.10">
    <property type="entry name" value="Ribonuclease H-like superfamily/Ribonuclease H"/>
    <property type="match status" value="1"/>
</dbReference>
<keyword evidence="20" id="KW-1185">Reference proteome</keyword>
<keyword evidence="7" id="KW-0540">Nuclease</keyword>
<evidence type="ECO:0000256" key="9">
    <source>
        <dbReference type="ARBA" id="ARBA00022801"/>
    </source>
</evidence>
<dbReference type="InterPro" id="IPR008918">
    <property type="entry name" value="HhH2"/>
</dbReference>
<dbReference type="SMART" id="SM00475">
    <property type="entry name" value="53EXOc"/>
    <property type="match status" value="1"/>
</dbReference>
<keyword evidence="10 16" id="KW-0269">Exonuclease</keyword>
<dbReference type="AlphaFoldDB" id="A0AAE3EBP9"/>
<dbReference type="InterPro" id="IPR018320">
    <property type="entry name" value="DNA_polymerase_1"/>
</dbReference>
<dbReference type="CDD" id="cd09898">
    <property type="entry name" value="H3TH_53EXO"/>
    <property type="match status" value="1"/>
</dbReference>
<evidence type="ECO:0000313" key="20">
    <source>
        <dbReference type="Proteomes" id="UP001198182"/>
    </source>
</evidence>
<dbReference type="CDD" id="cd06140">
    <property type="entry name" value="DNA_polA_I_Bacillus_like_exo"/>
    <property type="match status" value="1"/>
</dbReference>
<dbReference type="Gene3D" id="3.40.50.1010">
    <property type="entry name" value="5'-nuclease"/>
    <property type="match status" value="1"/>
</dbReference>
<dbReference type="GO" id="GO:0006302">
    <property type="term" value="P:double-strand break repair"/>
    <property type="evidence" value="ECO:0007669"/>
    <property type="project" value="TreeGrafter"/>
</dbReference>
<evidence type="ECO:0000256" key="5">
    <source>
        <dbReference type="ARBA" id="ARBA00022695"/>
    </source>
</evidence>
<keyword evidence="12 16" id="KW-0238">DNA-binding</keyword>
<dbReference type="GO" id="GO:0003887">
    <property type="term" value="F:DNA-directed DNA polymerase activity"/>
    <property type="evidence" value="ECO:0007669"/>
    <property type="project" value="UniProtKB-UniRule"/>
</dbReference>
<dbReference type="SUPFAM" id="SSF47807">
    <property type="entry name" value="5' to 3' exonuclease, C-terminal subdomain"/>
    <property type="match status" value="1"/>
</dbReference>
<evidence type="ECO:0000259" key="17">
    <source>
        <dbReference type="SMART" id="SM00475"/>
    </source>
</evidence>
<feature type="domain" description="DNA-directed DNA polymerase family A palm" evidence="18">
    <location>
        <begin position="639"/>
        <end position="845"/>
    </location>
</feature>
<dbReference type="EC" id="2.7.7.7" evidence="2 15"/>
<evidence type="ECO:0000256" key="14">
    <source>
        <dbReference type="ARBA" id="ARBA00049244"/>
    </source>
</evidence>
<keyword evidence="8 16" id="KW-0227">DNA damage</keyword>
<evidence type="ECO:0000256" key="2">
    <source>
        <dbReference type="ARBA" id="ARBA00012417"/>
    </source>
</evidence>
<dbReference type="EMBL" id="JAJEQR010000021">
    <property type="protein sequence ID" value="MCC2231046.1"/>
    <property type="molecule type" value="Genomic_DNA"/>
</dbReference>
<keyword evidence="13 16" id="KW-0234">DNA repair</keyword>
<evidence type="ECO:0000256" key="15">
    <source>
        <dbReference type="NCBIfam" id="TIGR00593"/>
    </source>
</evidence>
<dbReference type="FunFam" id="1.10.150.20:FF:000003">
    <property type="entry name" value="DNA polymerase I"/>
    <property type="match status" value="1"/>
</dbReference>
<dbReference type="CDD" id="cd09859">
    <property type="entry name" value="PIN_53EXO"/>
    <property type="match status" value="1"/>
</dbReference>
<dbReference type="Proteomes" id="UP001198182">
    <property type="component" value="Unassembled WGS sequence"/>
</dbReference>
<dbReference type="SUPFAM" id="SSF56672">
    <property type="entry name" value="DNA/RNA polymerases"/>
    <property type="match status" value="1"/>
</dbReference>
<dbReference type="Pfam" id="PF00476">
    <property type="entry name" value="DNA_pol_A"/>
    <property type="match status" value="1"/>
</dbReference>
<dbReference type="InterPro" id="IPR036279">
    <property type="entry name" value="5-3_exonuclease_C_sf"/>
</dbReference>
<dbReference type="GO" id="GO:0006261">
    <property type="term" value="P:DNA-templated DNA replication"/>
    <property type="evidence" value="ECO:0007669"/>
    <property type="project" value="UniProtKB-UniRule"/>
</dbReference>
<dbReference type="GO" id="GO:0003677">
    <property type="term" value="F:DNA binding"/>
    <property type="evidence" value="ECO:0007669"/>
    <property type="project" value="UniProtKB-UniRule"/>
</dbReference>
<dbReference type="SMART" id="SM00279">
    <property type="entry name" value="HhH2"/>
    <property type="match status" value="1"/>
</dbReference>
<dbReference type="FunFam" id="1.10.150.20:FF:000002">
    <property type="entry name" value="DNA polymerase I"/>
    <property type="match status" value="1"/>
</dbReference>
<dbReference type="Gene3D" id="1.20.1060.10">
    <property type="entry name" value="Taq DNA Polymerase, Chain T, domain 4"/>
    <property type="match status" value="1"/>
</dbReference>
<reference evidence="19" key="1">
    <citation type="submission" date="2021-10" db="EMBL/GenBank/DDBJ databases">
        <title>Anaerobic single-cell dispensing facilitates the cultivation of human gut bacteria.</title>
        <authorList>
            <person name="Afrizal A."/>
        </authorList>
    </citation>
    <scope>NUCLEOTIDE SEQUENCE</scope>
    <source>
        <strain evidence="19">CLA-AA-H215</strain>
    </source>
</reference>
<evidence type="ECO:0000256" key="16">
    <source>
        <dbReference type="RuleBase" id="RU004460"/>
    </source>
</evidence>
<keyword evidence="11 16" id="KW-0239">DNA-directed DNA polymerase</keyword>
<keyword evidence="9 16" id="KW-0378">Hydrolase</keyword>
<evidence type="ECO:0000256" key="6">
    <source>
        <dbReference type="ARBA" id="ARBA00022705"/>
    </source>
</evidence>
<dbReference type="InterPro" id="IPR019760">
    <property type="entry name" value="DNA-dir_DNA_pol_A_CS"/>
</dbReference>
<dbReference type="NCBIfam" id="TIGR00593">
    <property type="entry name" value="pola"/>
    <property type="match status" value="1"/>
</dbReference>
<dbReference type="FunFam" id="3.40.50.1010:FF:000001">
    <property type="entry name" value="DNA polymerase I"/>
    <property type="match status" value="1"/>
</dbReference>
<dbReference type="InterPro" id="IPR029060">
    <property type="entry name" value="PIN-like_dom_sf"/>
</dbReference>
<dbReference type="NCBIfam" id="NF004397">
    <property type="entry name" value="PRK05755.1"/>
    <property type="match status" value="1"/>
</dbReference>
<dbReference type="Gene3D" id="3.30.70.370">
    <property type="match status" value="1"/>
</dbReference>
<dbReference type="PRINTS" id="PR00868">
    <property type="entry name" value="DNAPOLI"/>
</dbReference>
<dbReference type="InterPro" id="IPR001098">
    <property type="entry name" value="DNA-dir_DNA_pol_A_palm_dom"/>
</dbReference>
<evidence type="ECO:0000259" key="18">
    <source>
        <dbReference type="SMART" id="SM00482"/>
    </source>
</evidence>
<dbReference type="Pfam" id="PF01367">
    <property type="entry name" value="5_3_exonuc"/>
    <property type="match status" value="1"/>
</dbReference>
<dbReference type="Gene3D" id="1.10.150.20">
    <property type="entry name" value="5' to 3' exonuclease, C-terminal subdomain"/>
    <property type="match status" value="2"/>
</dbReference>
<comment type="caution">
    <text evidence="19">The sequence shown here is derived from an EMBL/GenBank/DDBJ whole genome shotgun (WGS) entry which is preliminary data.</text>
</comment>
<dbReference type="Pfam" id="PF02739">
    <property type="entry name" value="5_3_exonuc_N"/>
    <property type="match status" value="1"/>
</dbReference>